<reference evidence="6" key="2">
    <citation type="submission" date="2023-06" db="EMBL/GenBank/DDBJ databases">
        <authorList>
            <consortium name="Lawrence Berkeley National Laboratory"/>
            <person name="Haridas S."/>
            <person name="Hensen N."/>
            <person name="Bonometti L."/>
            <person name="Westerberg I."/>
            <person name="Brannstrom I.O."/>
            <person name="Guillou S."/>
            <person name="Cros-Aarteil S."/>
            <person name="Calhoun S."/>
            <person name="Kuo A."/>
            <person name="Mondo S."/>
            <person name="Pangilinan J."/>
            <person name="Riley R."/>
            <person name="Labutti K."/>
            <person name="Andreopoulos B."/>
            <person name="Lipzen A."/>
            <person name="Chen C."/>
            <person name="Yanf M."/>
            <person name="Daum C."/>
            <person name="Ng V."/>
            <person name="Clum A."/>
            <person name="Steindorff A."/>
            <person name="Ohm R."/>
            <person name="Martin F."/>
            <person name="Silar P."/>
            <person name="Natvig D."/>
            <person name="Lalanne C."/>
            <person name="Gautier V."/>
            <person name="Ament-Velasquez S.L."/>
            <person name="Kruys A."/>
            <person name="Hutchinson M.I."/>
            <person name="Powell A.J."/>
            <person name="Barry K."/>
            <person name="Miller A.N."/>
            <person name="Grigoriev I.V."/>
            <person name="Debuchy R."/>
            <person name="Gladieux P."/>
            <person name="Thoren M.H."/>
            <person name="Johannesson H."/>
        </authorList>
    </citation>
    <scope>NUCLEOTIDE SEQUENCE</scope>
    <source>
        <strain evidence="6">CBS 955.72</strain>
    </source>
</reference>
<evidence type="ECO:0000256" key="3">
    <source>
        <dbReference type="ARBA" id="ARBA00023002"/>
    </source>
</evidence>
<accession>A0AAJ0HTD2</accession>
<dbReference type="Proteomes" id="UP001275084">
    <property type="component" value="Unassembled WGS sequence"/>
</dbReference>
<gene>
    <name evidence="6" type="ORF">B0T25DRAFT_586799</name>
</gene>
<dbReference type="EMBL" id="JAUIQD010000001">
    <property type="protein sequence ID" value="KAK3362527.1"/>
    <property type="molecule type" value="Genomic_DNA"/>
</dbReference>
<keyword evidence="3" id="KW-0560">Oxidoreductase</keyword>
<proteinExistence type="predicted"/>
<evidence type="ECO:0000313" key="6">
    <source>
        <dbReference type="EMBL" id="KAK3362527.1"/>
    </source>
</evidence>
<dbReference type="InterPro" id="IPR002938">
    <property type="entry name" value="FAD-bd"/>
</dbReference>
<comment type="caution">
    <text evidence="6">The sequence shown here is derived from an EMBL/GenBank/DDBJ whole genome shotgun (WGS) entry which is preliminary data.</text>
</comment>
<dbReference type="SUPFAM" id="SSF51905">
    <property type="entry name" value="FAD/NAD(P)-binding domain"/>
    <property type="match status" value="1"/>
</dbReference>
<dbReference type="PANTHER" id="PTHR46972:SF1">
    <property type="entry name" value="FAD DEPENDENT OXIDOREDUCTASE DOMAIN-CONTAINING PROTEIN"/>
    <property type="match status" value="1"/>
</dbReference>
<sequence>MCNPTITEATAFMLRDRPTPAELAKPSGMLDLHQESGLKVIRSCGLWDSFEAAAGDCSEATRVFSPDGTLLHSDDGGIEPRPEIPRNAIADMLIQNLPPDTIKWKHKITSATSTQNTTTGAFETTLDLGPHGTATFDFVVGADGAWSRIRPLLTDVKPLYSGAQNLTATIRNASTNYPHLVELNGSGTIMALGGGKAIMTHRGPHDSICVYAAISTPQENWVETAGLQGKTAAEIKATLLEDEKLFGSWAPKLKELLATACDEDTKDHPGREADVKPISMLPIGHRWEHRAGATLIGDAAHLMMPWAGEGANLALWDSLELADALAGMPEVTDAAAWQVAVEPRVRKFEGIMLKRATEKAKETDRNRSILLSKNGGHLLAYIFKAVYGFNSLRSCLSTFVKRAKRYAGTGRGEPKAK</sequence>
<evidence type="ECO:0000313" key="7">
    <source>
        <dbReference type="Proteomes" id="UP001275084"/>
    </source>
</evidence>
<evidence type="ECO:0000259" key="5">
    <source>
        <dbReference type="Pfam" id="PF01494"/>
    </source>
</evidence>
<dbReference type="Gene3D" id="3.50.50.60">
    <property type="entry name" value="FAD/NAD(P)-binding domain"/>
    <property type="match status" value="1"/>
</dbReference>
<name>A0AAJ0HTD2_9PEZI</name>
<evidence type="ECO:0000256" key="4">
    <source>
        <dbReference type="ARBA" id="ARBA00023033"/>
    </source>
</evidence>
<keyword evidence="7" id="KW-1185">Reference proteome</keyword>
<dbReference type="PRINTS" id="PR00420">
    <property type="entry name" value="RNGMNOXGNASE"/>
</dbReference>
<keyword evidence="4" id="KW-0503">Monooxygenase</keyword>
<keyword evidence="1" id="KW-0285">Flavoprotein</keyword>
<dbReference type="AlphaFoldDB" id="A0AAJ0HTD2"/>
<dbReference type="PANTHER" id="PTHR46972">
    <property type="entry name" value="MONOOXYGENASE ASQM-RELATED"/>
    <property type="match status" value="1"/>
</dbReference>
<evidence type="ECO:0000256" key="1">
    <source>
        <dbReference type="ARBA" id="ARBA00022630"/>
    </source>
</evidence>
<protein>
    <submittedName>
        <fullName evidence="6">Salicylate hydroxylase</fullName>
    </submittedName>
</protein>
<reference evidence="6" key="1">
    <citation type="journal article" date="2023" name="Mol. Phylogenet. Evol.">
        <title>Genome-scale phylogeny and comparative genomics of the fungal order Sordariales.</title>
        <authorList>
            <person name="Hensen N."/>
            <person name="Bonometti L."/>
            <person name="Westerberg I."/>
            <person name="Brannstrom I.O."/>
            <person name="Guillou S."/>
            <person name="Cros-Aarteil S."/>
            <person name="Calhoun S."/>
            <person name="Haridas S."/>
            <person name="Kuo A."/>
            <person name="Mondo S."/>
            <person name="Pangilinan J."/>
            <person name="Riley R."/>
            <person name="LaButti K."/>
            <person name="Andreopoulos B."/>
            <person name="Lipzen A."/>
            <person name="Chen C."/>
            <person name="Yan M."/>
            <person name="Daum C."/>
            <person name="Ng V."/>
            <person name="Clum A."/>
            <person name="Steindorff A."/>
            <person name="Ohm R.A."/>
            <person name="Martin F."/>
            <person name="Silar P."/>
            <person name="Natvig D.O."/>
            <person name="Lalanne C."/>
            <person name="Gautier V."/>
            <person name="Ament-Velasquez S.L."/>
            <person name="Kruys A."/>
            <person name="Hutchinson M.I."/>
            <person name="Powell A.J."/>
            <person name="Barry K."/>
            <person name="Miller A.N."/>
            <person name="Grigoriev I.V."/>
            <person name="Debuchy R."/>
            <person name="Gladieux P."/>
            <person name="Hiltunen Thoren M."/>
            <person name="Johannesson H."/>
        </authorList>
    </citation>
    <scope>NUCLEOTIDE SEQUENCE</scope>
    <source>
        <strain evidence="6">CBS 955.72</strain>
    </source>
</reference>
<feature type="domain" description="FAD-binding" evidence="5">
    <location>
        <begin position="294"/>
        <end position="326"/>
    </location>
</feature>
<dbReference type="Pfam" id="PF01494">
    <property type="entry name" value="FAD_binding_3"/>
    <property type="match status" value="1"/>
</dbReference>
<evidence type="ECO:0000256" key="2">
    <source>
        <dbReference type="ARBA" id="ARBA00022827"/>
    </source>
</evidence>
<dbReference type="GO" id="GO:0071949">
    <property type="term" value="F:FAD binding"/>
    <property type="evidence" value="ECO:0007669"/>
    <property type="project" value="InterPro"/>
</dbReference>
<keyword evidence="2" id="KW-0274">FAD</keyword>
<organism evidence="6 7">
    <name type="scientific">Lasiosphaeria hispida</name>
    <dbReference type="NCBI Taxonomy" id="260671"/>
    <lineage>
        <taxon>Eukaryota</taxon>
        <taxon>Fungi</taxon>
        <taxon>Dikarya</taxon>
        <taxon>Ascomycota</taxon>
        <taxon>Pezizomycotina</taxon>
        <taxon>Sordariomycetes</taxon>
        <taxon>Sordariomycetidae</taxon>
        <taxon>Sordariales</taxon>
        <taxon>Lasiosphaeriaceae</taxon>
        <taxon>Lasiosphaeria</taxon>
    </lineage>
</organism>
<dbReference type="GO" id="GO:0004497">
    <property type="term" value="F:monooxygenase activity"/>
    <property type="evidence" value="ECO:0007669"/>
    <property type="project" value="UniProtKB-KW"/>
</dbReference>
<dbReference type="InterPro" id="IPR036188">
    <property type="entry name" value="FAD/NAD-bd_sf"/>
</dbReference>